<dbReference type="EMBL" id="LT838813">
    <property type="protein sequence ID" value="SMD42162.1"/>
    <property type="molecule type" value="Genomic_DNA"/>
</dbReference>
<gene>
    <name evidence="1" type="ORF">SAMN00777080_0699</name>
</gene>
<sequence>METLVIKINDSKKSEALKAVLKALDIEFEASGKSSKAAKKIVKSIKKGLDELKLIEEGKIKPKSLEEFLDEL</sequence>
<proteinExistence type="predicted"/>
<dbReference type="Proteomes" id="UP000192333">
    <property type="component" value="Chromosome I"/>
</dbReference>
<dbReference type="InterPro" id="IPR020271">
    <property type="entry name" value="Uncharacterised_MJ1172"/>
</dbReference>
<dbReference type="Pfam" id="PF10884">
    <property type="entry name" value="DUF2683"/>
    <property type="match status" value="1"/>
</dbReference>
<evidence type="ECO:0000313" key="1">
    <source>
        <dbReference type="EMBL" id="SMD42162.1"/>
    </source>
</evidence>
<dbReference type="STRING" id="758820.SAMN00777080_0699"/>
<name>A0A1W2H0K0_9BACT</name>
<organism evidence="1 2">
    <name type="scientific">Aquiflexum balticum DSM 16537</name>
    <dbReference type="NCBI Taxonomy" id="758820"/>
    <lineage>
        <taxon>Bacteria</taxon>
        <taxon>Pseudomonadati</taxon>
        <taxon>Bacteroidota</taxon>
        <taxon>Cytophagia</taxon>
        <taxon>Cytophagales</taxon>
        <taxon>Cyclobacteriaceae</taxon>
        <taxon>Aquiflexum</taxon>
    </lineage>
</organism>
<evidence type="ECO:0000313" key="2">
    <source>
        <dbReference type="Proteomes" id="UP000192333"/>
    </source>
</evidence>
<reference evidence="2" key="1">
    <citation type="submission" date="2017-04" db="EMBL/GenBank/DDBJ databases">
        <authorList>
            <person name="Varghese N."/>
            <person name="Submissions S."/>
        </authorList>
    </citation>
    <scope>NUCLEOTIDE SEQUENCE [LARGE SCALE GENOMIC DNA]</scope>
    <source>
        <strain evidence="2">DSM 16537</strain>
    </source>
</reference>
<dbReference type="RefSeq" id="WP_084118996.1">
    <property type="nucleotide sequence ID" value="NZ_LT838813.1"/>
</dbReference>
<accession>A0A1W2H0K0</accession>
<protein>
    <submittedName>
        <fullName evidence="1">Uncharacterized protein</fullName>
    </submittedName>
</protein>
<keyword evidence="2" id="KW-1185">Reference proteome</keyword>
<dbReference type="AlphaFoldDB" id="A0A1W2H0K0"/>